<dbReference type="OrthoDB" id="85577at2157"/>
<dbReference type="RefSeq" id="WP_058739083.1">
    <property type="nucleotide sequence ID" value="NZ_CP011266.1"/>
</dbReference>
<name>A0A0U3DQW0_9EURY</name>
<dbReference type="GeneID" id="26735973"/>
<gene>
    <name evidence="1" type="ORF">sm9_1004</name>
</gene>
<dbReference type="InterPro" id="IPR007503">
    <property type="entry name" value="DUF530"/>
</dbReference>
<dbReference type="Pfam" id="PF04409">
    <property type="entry name" value="DUF530"/>
    <property type="match status" value="1"/>
</dbReference>
<dbReference type="Proteomes" id="UP000067738">
    <property type="component" value="Chromosome"/>
</dbReference>
<evidence type="ECO:0000313" key="2">
    <source>
        <dbReference type="Proteomes" id="UP000067738"/>
    </source>
</evidence>
<dbReference type="PATRIC" id="fig|230361.4.peg.1034"/>
<reference evidence="1 2" key="1">
    <citation type="submission" date="2015-04" db="EMBL/GenBank/DDBJ databases">
        <title>The complete genome sequence of the rumen methanogen Methanobrevibacter millerae SM9.</title>
        <authorList>
            <person name="Leahy S.C."/>
            <person name="Kelly W.J."/>
            <person name="Pacheco D.M."/>
            <person name="Li D."/>
            <person name="Altermann E."/>
            <person name="Attwood G.T."/>
        </authorList>
    </citation>
    <scope>NUCLEOTIDE SEQUENCE [LARGE SCALE GENOMIC DNA]</scope>
    <source>
        <strain evidence="1 2">SM9</strain>
    </source>
</reference>
<dbReference type="AlphaFoldDB" id="A0A0U3DQW0"/>
<protein>
    <submittedName>
        <fullName evidence="1">Uncharacterized protein</fullName>
    </submittedName>
</protein>
<dbReference type="EMBL" id="CP011266">
    <property type="protein sequence ID" value="ALT68793.1"/>
    <property type="molecule type" value="Genomic_DNA"/>
</dbReference>
<sequence>MEESVLVIKAEKYLKEISNDDINIDDIDEFENFKNLYFKLDDRLENLKQLRRDMEVQGYGTPFTSLNKYGTKSIGEVSLEEVSENSRHNQIFRNKANAKKNILDRVKSAIDSHQIALAHLDQFGYLKCDSCYKKYSVSEYKQLNGKCSCKSDSFSFKISRQNTYRIEIIPFLPLSGNYRVLMADLSKYGRNSFKKVINALKQERTGHVKTISPLFRYKDKNNRWLRKRATFDSEFVDNYEEELRKKYGKNVRIEKLEFHRTRPAIIDDKHARTAVALGYVRYAERIISQIRDDILKRRLSDFKRINIYDEIVHKYNNHTPNYIDSFDVAEIEKWRADKIHEELKNLRYLDRHDEINRSLKRDLKTRDTIEKTIFENIAPALISWDIFKYYLTTSVSNRKLTTGPFPYIRVELDRQQRKVFAQRFSNVIDILNQFSDIKILDVDQKDLILYEKFKFEKEMKNSNIKVNHPALGAAHLHLNSGIDLQSISNTFNVNESKIKKEIKNIENIKNPKTVKSKKFLDLIKK</sequence>
<accession>A0A0U3DQW0</accession>
<organism evidence="1 2">
    <name type="scientific">Methanobrevibacter millerae</name>
    <dbReference type="NCBI Taxonomy" id="230361"/>
    <lineage>
        <taxon>Archaea</taxon>
        <taxon>Methanobacteriati</taxon>
        <taxon>Methanobacteriota</taxon>
        <taxon>Methanomada group</taxon>
        <taxon>Methanobacteria</taxon>
        <taxon>Methanobacteriales</taxon>
        <taxon>Methanobacteriaceae</taxon>
        <taxon>Methanobrevibacter</taxon>
    </lineage>
</organism>
<keyword evidence="2" id="KW-1185">Reference proteome</keyword>
<proteinExistence type="predicted"/>
<evidence type="ECO:0000313" key="1">
    <source>
        <dbReference type="EMBL" id="ALT68793.1"/>
    </source>
</evidence>
<dbReference type="KEGG" id="mmil:sm9_1004"/>